<dbReference type="AlphaFoldDB" id="A0A7R8UG44"/>
<proteinExistence type="predicted"/>
<keyword evidence="2" id="KW-1185">Reference proteome</keyword>
<evidence type="ECO:0000313" key="2">
    <source>
        <dbReference type="Proteomes" id="UP000594454"/>
    </source>
</evidence>
<protein>
    <submittedName>
        <fullName evidence="1">Uncharacterized protein</fullName>
    </submittedName>
</protein>
<organism evidence="1 2">
    <name type="scientific">Hermetia illucens</name>
    <name type="common">Black soldier fly</name>
    <dbReference type="NCBI Taxonomy" id="343691"/>
    <lineage>
        <taxon>Eukaryota</taxon>
        <taxon>Metazoa</taxon>
        <taxon>Ecdysozoa</taxon>
        <taxon>Arthropoda</taxon>
        <taxon>Hexapoda</taxon>
        <taxon>Insecta</taxon>
        <taxon>Pterygota</taxon>
        <taxon>Neoptera</taxon>
        <taxon>Endopterygota</taxon>
        <taxon>Diptera</taxon>
        <taxon>Brachycera</taxon>
        <taxon>Stratiomyomorpha</taxon>
        <taxon>Stratiomyidae</taxon>
        <taxon>Hermetiinae</taxon>
        <taxon>Hermetia</taxon>
    </lineage>
</organism>
<gene>
    <name evidence="1" type="ORF">HERILL_LOCUS3376</name>
</gene>
<sequence length="134" mass="15848">MSTLNQNQVLQNHRTRLQAEDRLRRNWAQNWGWVIEENRKVCEKVYDIIKENKEFLVPSEDKFYNSKISTNVFPKKPLKVRNIHGEEETWPPIPKTTNGVYGRLSHLTDKYDPIAPRKVTITELTYDCKMLTSS</sequence>
<dbReference type="OrthoDB" id="10031946at2759"/>
<dbReference type="InParanoid" id="A0A7R8UG44"/>
<accession>A0A7R8UG44</accession>
<dbReference type="EMBL" id="LR899009">
    <property type="protein sequence ID" value="CAD7080210.1"/>
    <property type="molecule type" value="Genomic_DNA"/>
</dbReference>
<evidence type="ECO:0000313" key="1">
    <source>
        <dbReference type="EMBL" id="CAD7080210.1"/>
    </source>
</evidence>
<dbReference type="Pfam" id="PF14945">
    <property type="entry name" value="LLC1"/>
    <property type="match status" value="1"/>
</dbReference>
<dbReference type="Proteomes" id="UP000594454">
    <property type="component" value="Chromosome 1"/>
</dbReference>
<name>A0A7R8UG44_HERIL</name>
<dbReference type="InterPro" id="IPR020339">
    <property type="entry name" value="C20orf85-like"/>
</dbReference>
<reference evidence="1 2" key="1">
    <citation type="submission" date="2020-11" db="EMBL/GenBank/DDBJ databases">
        <authorList>
            <person name="Wallbank WR R."/>
            <person name="Pardo Diaz C."/>
            <person name="Kozak K."/>
            <person name="Martin S."/>
            <person name="Jiggins C."/>
            <person name="Moest M."/>
            <person name="Warren A I."/>
            <person name="Generalovic N T."/>
            <person name="Byers J.R.P. K."/>
            <person name="Montejo-Kovacevich G."/>
            <person name="Yen C E."/>
        </authorList>
    </citation>
    <scope>NUCLEOTIDE SEQUENCE [LARGE SCALE GENOMIC DNA]</scope>
</reference>